<reference evidence="2" key="2">
    <citation type="journal article" date="2015" name="Fish Shellfish Immunol.">
        <title>Early steps in the European eel (Anguilla anguilla)-Vibrio vulnificus interaction in the gills: Role of the RtxA13 toxin.</title>
        <authorList>
            <person name="Callol A."/>
            <person name="Pajuelo D."/>
            <person name="Ebbesson L."/>
            <person name="Teles M."/>
            <person name="MacKenzie S."/>
            <person name="Amaro C."/>
        </authorList>
    </citation>
    <scope>NUCLEOTIDE SEQUENCE</scope>
</reference>
<protein>
    <submittedName>
        <fullName evidence="2">Uncharacterized protein</fullName>
    </submittedName>
</protein>
<feature type="chain" id="PRO_5002435713" evidence="1">
    <location>
        <begin position="20"/>
        <end position="50"/>
    </location>
</feature>
<accession>A0A0E9Y0Z8</accession>
<feature type="signal peptide" evidence="1">
    <location>
        <begin position="1"/>
        <end position="19"/>
    </location>
</feature>
<name>A0A0E9Y0Z8_ANGAN</name>
<sequence length="50" mass="5282">MLQTCFMTCLGCLLGTNIADFGGSASPCAIPCCQFQGVMLQVYATPPHLK</sequence>
<evidence type="ECO:0000256" key="1">
    <source>
        <dbReference type="SAM" id="SignalP"/>
    </source>
</evidence>
<dbReference type="EMBL" id="GBXM01000944">
    <property type="protein sequence ID" value="JAI07634.1"/>
    <property type="molecule type" value="Transcribed_RNA"/>
</dbReference>
<evidence type="ECO:0000313" key="2">
    <source>
        <dbReference type="EMBL" id="JAI07634.1"/>
    </source>
</evidence>
<dbReference type="AlphaFoldDB" id="A0A0E9Y0Z8"/>
<organism evidence="2">
    <name type="scientific">Anguilla anguilla</name>
    <name type="common">European freshwater eel</name>
    <name type="synonym">Muraena anguilla</name>
    <dbReference type="NCBI Taxonomy" id="7936"/>
    <lineage>
        <taxon>Eukaryota</taxon>
        <taxon>Metazoa</taxon>
        <taxon>Chordata</taxon>
        <taxon>Craniata</taxon>
        <taxon>Vertebrata</taxon>
        <taxon>Euteleostomi</taxon>
        <taxon>Actinopterygii</taxon>
        <taxon>Neopterygii</taxon>
        <taxon>Teleostei</taxon>
        <taxon>Anguilliformes</taxon>
        <taxon>Anguillidae</taxon>
        <taxon>Anguilla</taxon>
    </lineage>
</organism>
<proteinExistence type="predicted"/>
<keyword evidence="1" id="KW-0732">Signal</keyword>
<reference evidence="2" key="1">
    <citation type="submission" date="2014-11" db="EMBL/GenBank/DDBJ databases">
        <authorList>
            <person name="Amaro Gonzalez C."/>
        </authorList>
    </citation>
    <scope>NUCLEOTIDE SEQUENCE</scope>
</reference>